<evidence type="ECO:0000313" key="1">
    <source>
        <dbReference type="EMBL" id="MPN23967.1"/>
    </source>
</evidence>
<name>A0A645GAM2_9ZZZZ</name>
<dbReference type="EMBL" id="VSSQ01072629">
    <property type="protein sequence ID" value="MPN23967.1"/>
    <property type="molecule type" value="Genomic_DNA"/>
</dbReference>
<comment type="caution">
    <text evidence="1">The sequence shown here is derived from an EMBL/GenBank/DDBJ whole genome shotgun (WGS) entry which is preliminary data.</text>
</comment>
<accession>A0A645GAM2</accession>
<gene>
    <name evidence="1" type="ORF">SDC9_171360</name>
</gene>
<proteinExistence type="predicted"/>
<dbReference type="AlphaFoldDB" id="A0A645GAM2"/>
<reference evidence="1" key="1">
    <citation type="submission" date="2019-08" db="EMBL/GenBank/DDBJ databases">
        <authorList>
            <person name="Kucharzyk K."/>
            <person name="Murdoch R.W."/>
            <person name="Higgins S."/>
            <person name="Loffler F."/>
        </authorList>
    </citation>
    <scope>NUCLEOTIDE SEQUENCE</scope>
</reference>
<sequence>MEENIEKRLKWLQRYELLEIEGLKGKVKVSKLIFNKKVGLQEGKWIL</sequence>
<organism evidence="1">
    <name type="scientific">bioreactor metagenome</name>
    <dbReference type="NCBI Taxonomy" id="1076179"/>
    <lineage>
        <taxon>unclassified sequences</taxon>
        <taxon>metagenomes</taxon>
        <taxon>ecological metagenomes</taxon>
    </lineage>
</organism>
<protein>
    <submittedName>
        <fullName evidence="1">Uncharacterized protein</fullName>
    </submittedName>
</protein>